<reference evidence="1" key="1">
    <citation type="journal article" date="2015" name="Nature">
        <title>Complex archaea that bridge the gap between prokaryotes and eukaryotes.</title>
        <authorList>
            <person name="Spang A."/>
            <person name="Saw J.H."/>
            <person name="Jorgensen S.L."/>
            <person name="Zaremba-Niedzwiedzka K."/>
            <person name="Martijn J."/>
            <person name="Lind A.E."/>
            <person name="van Eijk R."/>
            <person name="Schleper C."/>
            <person name="Guy L."/>
            <person name="Ettema T.J."/>
        </authorList>
    </citation>
    <scope>NUCLEOTIDE SEQUENCE</scope>
</reference>
<dbReference type="EMBL" id="LAZR01022590">
    <property type="protein sequence ID" value="KKL81343.1"/>
    <property type="molecule type" value="Genomic_DNA"/>
</dbReference>
<sequence length="177" mass="20613">MGWRGDDNDSARIAAANLLDNYREQWNENFEKNQVIGKQLDKYIFNLMTGRLIKYTEIIGILNESIMVTPASKKANQYLAHRVKEYIRHISRRKPKPELTVQHLRTIQQAYVDAISAHFVHQSQLVSMVLVEVFSNISLISKTTLIPKSVRDEMDTFLDNEDYLDDDDNDKDKKLLE</sequence>
<comment type="caution">
    <text evidence="1">The sequence shown here is derived from an EMBL/GenBank/DDBJ whole genome shotgun (WGS) entry which is preliminary data.</text>
</comment>
<proteinExistence type="predicted"/>
<gene>
    <name evidence="1" type="ORF">LCGC14_1995720</name>
</gene>
<dbReference type="AlphaFoldDB" id="A0A0F9F502"/>
<organism evidence="1">
    <name type="scientific">marine sediment metagenome</name>
    <dbReference type="NCBI Taxonomy" id="412755"/>
    <lineage>
        <taxon>unclassified sequences</taxon>
        <taxon>metagenomes</taxon>
        <taxon>ecological metagenomes</taxon>
    </lineage>
</organism>
<evidence type="ECO:0000313" key="1">
    <source>
        <dbReference type="EMBL" id="KKL81343.1"/>
    </source>
</evidence>
<name>A0A0F9F502_9ZZZZ</name>
<protein>
    <submittedName>
        <fullName evidence="1">Uncharacterized protein</fullName>
    </submittedName>
</protein>
<accession>A0A0F9F502</accession>